<accession>A0A8S3S467</accession>
<dbReference type="Proteomes" id="UP000683360">
    <property type="component" value="Unassembled WGS sequence"/>
</dbReference>
<evidence type="ECO:0000313" key="7">
    <source>
        <dbReference type="Proteomes" id="UP000683360"/>
    </source>
</evidence>
<dbReference type="PANTHER" id="PTHR47221">
    <property type="entry name" value="FIBRINOGEN ALPHA CHAIN"/>
    <property type="match status" value="1"/>
</dbReference>
<comment type="caution">
    <text evidence="6">The sequence shown here is derived from an EMBL/GenBank/DDBJ whole genome shotgun (WGS) entry which is preliminary data.</text>
</comment>
<organism evidence="6 7">
    <name type="scientific">Mytilus edulis</name>
    <name type="common">Blue mussel</name>
    <dbReference type="NCBI Taxonomy" id="6550"/>
    <lineage>
        <taxon>Eukaryota</taxon>
        <taxon>Metazoa</taxon>
        <taxon>Spiralia</taxon>
        <taxon>Lophotrochozoa</taxon>
        <taxon>Mollusca</taxon>
        <taxon>Bivalvia</taxon>
        <taxon>Autobranchia</taxon>
        <taxon>Pteriomorphia</taxon>
        <taxon>Mytilida</taxon>
        <taxon>Mytiloidea</taxon>
        <taxon>Mytilidae</taxon>
        <taxon>Mytilinae</taxon>
        <taxon>Mytilus</taxon>
    </lineage>
</organism>
<feature type="domain" description="Fibrinogen C-terminal" evidence="5">
    <location>
        <begin position="60"/>
        <end position="102"/>
    </location>
</feature>
<dbReference type="PROSITE" id="PS51406">
    <property type="entry name" value="FIBRINOGEN_C_2"/>
    <property type="match status" value="1"/>
</dbReference>
<evidence type="ECO:0000256" key="1">
    <source>
        <dbReference type="ARBA" id="ARBA00004613"/>
    </source>
</evidence>
<evidence type="ECO:0000256" key="4">
    <source>
        <dbReference type="SAM" id="MobiDB-lite"/>
    </source>
</evidence>
<dbReference type="EMBL" id="CAJPWZ010001466">
    <property type="protein sequence ID" value="CAG2216062.1"/>
    <property type="molecule type" value="Genomic_DNA"/>
</dbReference>
<feature type="region of interest" description="Disordered" evidence="4">
    <location>
        <begin position="208"/>
        <end position="282"/>
    </location>
</feature>
<dbReference type="InterPro" id="IPR002181">
    <property type="entry name" value="Fibrinogen_a/b/g_C_dom"/>
</dbReference>
<dbReference type="AlphaFoldDB" id="A0A8S3S467"/>
<feature type="compositionally biased region" description="Acidic residues" evidence="4">
    <location>
        <begin position="245"/>
        <end position="260"/>
    </location>
</feature>
<dbReference type="SUPFAM" id="SSF56496">
    <property type="entry name" value="Fibrinogen C-terminal domain-like"/>
    <property type="match status" value="1"/>
</dbReference>
<gene>
    <name evidence="6" type="ORF">MEDL_29807</name>
</gene>
<dbReference type="GO" id="GO:0005201">
    <property type="term" value="F:extracellular matrix structural constituent"/>
    <property type="evidence" value="ECO:0007669"/>
    <property type="project" value="TreeGrafter"/>
</dbReference>
<dbReference type="PANTHER" id="PTHR47221:SF7">
    <property type="entry name" value="FIBRINOGEN BETA CHAIN"/>
    <property type="match status" value="1"/>
</dbReference>
<evidence type="ECO:0000259" key="5">
    <source>
        <dbReference type="PROSITE" id="PS51406"/>
    </source>
</evidence>
<keyword evidence="7" id="KW-1185">Reference proteome</keyword>
<evidence type="ECO:0000256" key="3">
    <source>
        <dbReference type="ARBA" id="ARBA00023157"/>
    </source>
</evidence>
<protein>
    <recommendedName>
        <fullName evidence="5">Fibrinogen C-terminal domain-containing protein</fullName>
    </recommendedName>
</protein>
<proteinExistence type="predicted"/>
<dbReference type="InterPro" id="IPR036056">
    <property type="entry name" value="Fibrinogen-like_C"/>
</dbReference>
<dbReference type="Pfam" id="PF00147">
    <property type="entry name" value="Fibrinogen_C"/>
    <property type="match status" value="1"/>
</dbReference>
<dbReference type="InterPro" id="IPR037579">
    <property type="entry name" value="FIB_ANG-like"/>
</dbReference>
<name>A0A8S3S467_MYTED</name>
<feature type="compositionally biased region" description="Acidic residues" evidence="4">
    <location>
        <begin position="208"/>
        <end position="238"/>
    </location>
</feature>
<reference evidence="6" key="1">
    <citation type="submission" date="2021-03" db="EMBL/GenBank/DDBJ databases">
        <authorList>
            <person name="Bekaert M."/>
        </authorList>
    </citation>
    <scope>NUCLEOTIDE SEQUENCE</scope>
</reference>
<dbReference type="OrthoDB" id="6345539at2759"/>
<keyword evidence="2" id="KW-0964">Secreted</keyword>
<dbReference type="GO" id="GO:0034116">
    <property type="term" value="P:positive regulation of heterotypic cell-cell adhesion"/>
    <property type="evidence" value="ECO:0007669"/>
    <property type="project" value="TreeGrafter"/>
</dbReference>
<feature type="compositionally biased region" description="Basic and acidic residues" evidence="4">
    <location>
        <begin position="261"/>
        <end position="282"/>
    </location>
</feature>
<evidence type="ECO:0000256" key="2">
    <source>
        <dbReference type="ARBA" id="ARBA00022525"/>
    </source>
</evidence>
<dbReference type="GO" id="GO:0005577">
    <property type="term" value="C:fibrinogen complex"/>
    <property type="evidence" value="ECO:0007669"/>
    <property type="project" value="TreeGrafter"/>
</dbReference>
<dbReference type="GO" id="GO:0030674">
    <property type="term" value="F:protein-macromolecule adaptor activity"/>
    <property type="evidence" value="ECO:0007669"/>
    <property type="project" value="TreeGrafter"/>
</dbReference>
<evidence type="ECO:0000313" key="6">
    <source>
        <dbReference type="EMBL" id="CAG2216062.1"/>
    </source>
</evidence>
<dbReference type="SMART" id="SM00186">
    <property type="entry name" value="FBG"/>
    <property type="match status" value="1"/>
</dbReference>
<sequence length="282" mass="32621">MDMDRHAHHVQELRVAEECQHHILCDSNEVCSMHHYITESGALSMIMAVHIHRRFLRDANGQKFTTKDRDNDPFSGNCATLYIGAWWYGACHSSNLNGKYYHVSKEPLAYTKPWFHDSSYQTEENASDLEETIDTWITKTDRNDKKINIIQEQIEEIGDVLEGQSEMIGKLQDLISFGQRPFDENLMMNGEEEEEFMNQPLAMNFDNEEEHSDEVEESEPEEERSDEVSETGEVEDAENEAREENFEDLSETGEEVEPTESDEHVTESDVSDENKETLEEGK</sequence>
<keyword evidence="3" id="KW-1015">Disulfide bond</keyword>
<dbReference type="InterPro" id="IPR020837">
    <property type="entry name" value="Fibrinogen_CS"/>
</dbReference>
<comment type="subcellular location">
    <subcellularLocation>
        <location evidence="1">Secreted</location>
    </subcellularLocation>
</comment>
<dbReference type="PROSITE" id="PS00514">
    <property type="entry name" value="FIBRINOGEN_C_1"/>
    <property type="match status" value="1"/>
</dbReference>
<dbReference type="Gene3D" id="4.10.530.10">
    <property type="entry name" value="Gamma-fibrinogen Carboxyl Terminal Fragment, domain 2"/>
    <property type="match status" value="1"/>
</dbReference>